<evidence type="ECO:0000313" key="1">
    <source>
        <dbReference type="EMBL" id="POG72256.1"/>
    </source>
</evidence>
<keyword evidence="2" id="KW-1185">Reference proteome</keyword>
<protein>
    <submittedName>
        <fullName evidence="1">Uncharacterized protein</fullName>
    </submittedName>
</protein>
<reference evidence="1 2" key="1">
    <citation type="journal article" date="2013" name="Proc. Natl. Acad. Sci. U.S.A.">
        <title>Genome of an arbuscular mycorrhizal fungus provides insight into the oldest plant symbiosis.</title>
        <authorList>
            <person name="Tisserant E."/>
            <person name="Malbreil M."/>
            <person name="Kuo A."/>
            <person name="Kohler A."/>
            <person name="Symeonidi A."/>
            <person name="Balestrini R."/>
            <person name="Charron P."/>
            <person name="Duensing N."/>
            <person name="Frei Dit Frey N."/>
            <person name="Gianinazzi-Pearson V."/>
            <person name="Gilbert L.B."/>
            <person name="Handa Y."/>
            <person name="Herr J.R."/>
            <person name="Hijri M."/>
            <person name="Koul R."/>
            <person name="Kawaguchi M."/>
            <person name="Krajinski F."/>
            <person name="Lammers P.J."/>
            <person name="Masclaux F.G."/>
            <person name="Murat C."/>
            <person name="Morin E."/>
            <person name="Ndikumana S."/>
            <person name="Pagni M."/>
            <person name="Petitpierre D."/>
            <person name="Requena N."/>
            <person name="Rosikiewicz P."/>
            <person name="Riley R."/>
            <person name="Saito K."/>
            <person name="San Clemente H."/>
            <person name="Shapiro H."/>
            <person name="van Tuinen D."/>
            <person name="Becard G."/>
            <person name="Bonfante P."/>
            <person name="Paszkowski U."/>
            <person name="Shachar-Hill Y.Y."/>
            <person name="Tuskan G.A."/>
            <person name="Young P.W."/>
            <person name="Sanders I.R."/>
            <person name="Henrissat B."/>
            <person name="Rensing S.A."/>
            <person name="Grigoriev I.V."/>
            <person name="Corradi N."/>
            <person name="Roux C."/>
            <person name="Martin F."/>
        </authorList>
    </citation>
    <scope>NUCLEOTIDE SEQUENCE [LARGE SCALE GENOMIC DNA]</scope>
    <source>
        <strain evidence="1 2">DAOM 197198</strain>
    </source>
</reference>
<name>A0A2P4Q3R2_RHIID</name>
<comment type="caution">
    <text evidence="1">The sequence shown here is derived from an EMBL/GenBank/DDBJ whole genome shotgun (WGS) entry which is preliminary data.</text>
</comment>
<proteinExistence type="predicted"/>
<sequence length="153" mass="17986">MGYYPPDSNEEWLALQCPVPVKECPKKDVITHWWHASCGGRMKIGTHMKIVCTSCNHGSLWSSWQFKCANHDFKPVGNNVDMYNALSRYINIHYIDSEKSHVIQTILRNLLYLPHRLPVKRSSKHLQSILFFGCDQHEKFPCEFNILDFDYWI</sequence>
<dbReference type="VEuPathDB" id="FungiDB:RhiirFUN_000227"/>
<evidence type="ECO:0000313" key="2">
    <source>
        <dbReference type="Proteomes" id="UP000018888"/>
    </source>
</evidence>
<dbReference type="EMBL" id="AUPC02000098">
    <property type="protein sequence ID" value="POG72256.1"/>
    <property type="molecule type" value="Genomic_DNA"/>
</dbReference>
<organism evidence="1 2">
    <name type="scientific">Rhizophagus irregularis (strain DAOM 181602 / DAOM 197198 / MUCL 43194)</name>
    <name type="common">Arbuscular mycorrhizal fungus</name>
    <name type="synonym">Glomus intraradices</name>
    <dbReference type="NCBI Taxonomy" id="747089"/>
    <lineage>
        <taxon>Eukaryota</taxon>
        <taxon>Fungi</taxon>
        <taxon>Fungi incertae sedis</taxon>
        <taxon>Mucoromycota</taxon>
        <taxon>Glomeromycotina</taxon>
        <taxon>Glomeromycetes</taxon>
        <taxon>Glomerales</taxon>
        <taxon>Glomeraceae</taxon>
        <taxon>Rhizophagus</taxon>
    </lineage>
</organism>
<dbReference type="AlphaFoldDB" id="A0A2P4Q3R2"/>
<reference evidence="1 2" key="2">
    <citation type="journal article" date="2018" name="New Phytol.">
        <title>High intraspecific genome diversity in the model arbuscular mycorrhizal symbiont Rhizophagus irregularis.</title>
        <authorList>
            <person name="Chen E.C.H."/>
            <person name="Morin E."/>
            <person name="Beaudet D."/>
            <person name="Noel J."/>
            <person name="Yildirir G."/>
            <person name="Ndikumana S."/>
            <person name="Charron P."/>
            <person name="St-Onge C."/>
            <person name="Giorgi J."/>
            <person name="Kruger M."/>
            <person name="Marton T."/>
            <person name="Ropars J."/>
            <person name="Grigoriev I.V."/>
            <person name="Hainaut M."/>
            <person name="Henrissat B."/>
            <person name="Roux C."/>
            <person name="Martin F."/>
            <person name="Corradi N."/>
        </authorList>
    </citation>
    <scope>NUCLEOTIDE SEQUENCE [LARGE SCALE GENOMIC DNA]</scope>
    <source>
        <strain evidence="1 2">DAOM 197198</strain>
    </source>
</reference>
<dbReference type="Proteomes" id="UP000018888">
    <property type="component" value="Unassembled WGS sequence"/>
</dbReference>
<accession>A0A2P4Q3R2</accession>
<gene>
    <name evidence="1" type="ORF">GLOIN_2v1840650</name>
</gene>